<keyword evidence="2" id="KW-1185">Reference proteome</keyword>
<evidence type="ECO:0000313" key="1">
    <source>
        <dbReference type="EMBL" id="KYP75397.1"/>
    </source>
</evidence>
<name>A0A151U7Y5_CAJCA</name>
<proteinExistence type="predicted"/>
<evidence type="ECO:0008006" key="3">
    <source>
        <dbReference type="Google" id="ProtNLM"/>
    </source>
</evidence>
<dbReference type="AlphaFoldDB" id="A0A151U7Y5"/>
<gene>
    <name evidence="1" type="ORF">KK1_008125</name>
</gene>
<feature type="non-terminal residue" evidence="1">
    <location>
        <position position="1"/>
    </location>
</feature>
<accession>A0A151U7Y5</accession>
<reference evidence="1 2" key="1">
    <citation type="journal article" date="2012" name="Nat. Biotechnol.">
        <title>Draft genome sequence of pigeonpea (Cajanus cajan), an orphan legume crop of resource-poor farmers.</title>
        <authorList>
            <person name="Varshney R.K."/>
            <person name="Chen W."/>
            <person name="Li Y."/>
            <person name="Bharti A.K."/>
            <person name="Saxena R.K."/>
            <person name="Schlueter J.A."/>
            <person name="Donoghue M.T."/>
            <person name="Azam S."/>
            <person name="Fan G."/>
            <person name="Whaley A.M."/>
            <person name="Farmer A.D."/>
            <person name="Sheridan J."/>
            <person name="Iwata A."/>
            <person name="Tuteja R."/>
            <person name="Penmetsa R.V."/>
            <person name="Wu W."/>
            <person name="Upadhyaya H.D."/>
            <person name="Yang S.P."/>
            <person name="Shah T."/>
            <person name="Saxena K.B."/>
            <person name="Michael T."/>
            <person name="McCombie W.R."/>
            <person name="Yang B."/>
            <person name="Zhang G."/>
            <person name="Yang H."/>
            <person name="Wang J."/>
            <person name="Spillane C."/>
            <person name="Cook D.R."/>
            <person name="May G.D."/>
            <person name="Xu X."/>
            <person name="Jackson S.A."/>
        </authorList>
    </citation>
    <scope>NUCLEOTIDE SEQUENCE [LARGE SCALE GENOMIC DNA]</scope>
    <source>
        <strain evidence="2">cv. Asha</strain>
    </source>
</reference>
<dbReference type="Gramene" id="C.cajan_07893.t">
    <property type="protein sequence ID" value="C.cajan_07893.t.cds1"/>
    <property type="gene ID" value="C.cajan_07893"/>
</dbReference>
<organism evidence="1 2">
    <name type="scientific">Cajanus cajan</name>
    <name type="common">Pigeon pea</name>
    <name type="synonym">Cajanus indicus</name>
    <dbReference type="NCBI Taxonomy" id="3821"/>
    <lineage>
        <taxon>Eukaryota</taxon>
        <taxon>Viridiplantae</taxon>
        <taxon>Streptophyta</taxon>
        <taxon>Embryophyta</taxon>
        <taxon>Tracheophyta</taxon>
        <taxon>Spermatophyta</taxon>
        <taxon>Magnoliopsida</taxon>
        <taxon>eudicotyledons</taxon>
        <taxon>Gunneridae</taxon>
        <taxon>Pentapetalae</taxon>
        <taxon>rosids</taxon>
        <taxon>fabids</taxon>
        <taxon>Fabales</taxon>
        <taxon>Fabaceae</taxon>
        <taxon>Papilionoideae</taxon>
        <taxon>50 kb inversion clade</taxon>
        <taxon>NPAAA clade</taxon>
        <taxon>indigoferoid/millettioid clade</taxon>
        <taxon>Phaseoleae</taxon>
        <taxon>Cajanus</taxon>
    </lineage>
</organism>
<evidence type="ECO:0000313" key="2">
    <source>
        <dbReference type="Proteomes" id="UP000075243"/>
    </source>
</evidence>
<dbReference type="EMBL" id="CM003604">
    <property type="protein sequence ID" value="KYP75397.1"/>
    <property type="molecule type" value="Genomic_DNA"/>
</dbReference>
<dbReference type="Proteomes" id="UP000075243">
    <property type="component" value="Chromosome 2"/>
</dbReference>
<protein>
    <recommendedName>
        <fullName evidence="3">Reverse transcriptase domain-containing protein</fullName>
    </recommendedName>
</protein>
<sequence length="94" mass="11106">IKPLFHVIQLEAEAKNWKPIKITRRAPKLYHLTFANDLLFFAKANEMEAELILCIMSMFCVSFSEELNCDKMRVLFSRNVGWQRLTYYLSTLES</sequence>